<dbReference type="PANTHER" id="PTHR43811">
    <property type="entry name" value="FKBP-TYPE PEPTIDYL-PROLYL CIS-TRANS ISOMERASE FKPA"/>
    <property type="match status" value="1"/>
</dbReference>
<evidence type="ECO:0000256" key="1">
    <source>
        <dbReference type="ARBA" id="ARBA00000971"/>
    </source>
</evidence>
<dbReference type="SUPFAM" id="SSF54534">
    <property type="entry name" value="FKBP-like"/>
    <property type="match status" value="1"/>
</dbReference>
<feature type="domain" description="PPIase FKBP-type" evidence="8">
    <location>
        <begin position="391"/>
        <end position="469"/>
    </location>
</feature>
<accession>T1JKR5</accession>
<evidence type="ECO:0000256" key="6">
    <source>
        <dbReference type="SAM" id="MobiDB-lite"/>
    </source>
</evidence>
<dbReference type="PhylomeDB" id="T1JKR5"/>
<dbReference type="Proteomes" id="UP000014500">
    <property type="component" value="Unassembled WGS sequence"/>
</dbReference>
<keyword evidence="4 5" id="KW-0413">Isomerase</keyword>
<evidence type="ECO:0000313" key="9">
    <source>
        <dbReference type="EnsemblMetazoa" id="SMAR014445-PA"/>
    </source>
</evidence>
<feature type="compositionally biased region" description="Basic and acidic residues" evidence="6">
    <location>
        <begin position="335"/>
        <end position="349"/>
    </location>
</feature>
<organism evidence="9 10">
    <name type="scientific">Strigamia maritima</name>
    <name type="common">European centipede</name>
    <name type="synonym">Geophilus maritimus</name>
    <dbReference type="NCBI Taxonomy" id="126957"/>
    <lineage>
        <taxon>Eukaryota</taxon>
        <taxon>Metazoa</taxon>
        <taxon>Ecdysozoa</taxon>
        <taxon>Arthropoda</taxon>
        <taxon>Myriapoda</taxon>
        <taxon>Chilopoda</taxon>
        <taxon>Pleurostigmophora</taxon>
        <taxon>Geophilomorpha</taxon>
        <taxon>Linotaeniidae</taxon>
        <taxon>Strigamia</taxon>
    </lineage>
</organism>
<dbReference type="InterPro" id="IPR041232">
    <property type="entry name" value="NPL"/>
</dbReference>
<dbReference type="eggNOG" id="KOG0552">
    <property type="taxonomic scope" value="Eukaryota"/>
</dbReference>
<feature type="chain" id="PRO_5004580404" description="peptidylprolyl isomerase" evidence="7">
    <location>
        <begin position="23"/>
        <end position="513"/>
    </location>
</feature>
<sequence>MFFAGKLRALAALMCWVVEVCREMAKSITLIAQCGYLAAESLHSILTEGNSNSPCFGVNRQRISFKNEFRRKTNHVLLFLFSSPLGITLENGKRYSQKVDDGFHVSMAALEFNAQEIEKKKNVSVMIEHDKSEFLLCSLRHGSTVQQNLALNFNEDEEVTFFINGPGTVHLTGYLIENDEMEGFYRSDCEESDEENESEDDTPNLKRKIAAIQKKNAKKSKLQDFDDLSDEDIDEDDEDESDDNLKALQFSQKKGVKAVEKVKNGNEVKQGQSPKTKQTPKKTQAADKSVANGPETPNESLTASGKKKRRKKRKKSMGEGDVSIEAQMPKTPLDASKKAETAKTPKKVAETAVTPKKMADKAATPKSVRKIAGGISVEDSVVGNGPVAKRGKFVQIGYVGKLLNNTVFDKSKKSNPLGFRLGSGEVIKGMDLGVEGMKVGGKRKLVIPAHQAYGNKAEGPIPSNSTLHFWLLGLRTLMSKLVSEGSVICAGGGVTFGGGFLPHGKIIIANHEE</sequence>
<reference evidence="10" key="1">
    <citation type="submission" date="2011-05" db="EMBL/GenBank/DDBJ databases">
        <authorList>
            <person name="Richards S.R."/>
            <person name="Qu J."/>
            <person name="Jiang H."/>
            <person name="Jhangiani S.N."/>
            <person name="Agravi P."/>
            <person name="Goodspeed R."/>
            <person name="Gross S."/>
            <person name="Mandapat C."/>
            <person name="Jackson L."/>
            <person name="Mathew T."/>
            <person name="Pu L."/>
            <person name="Thornton R."/>
            <person name="Saada N."/>
            <person name="Wilczek-Boney K.B."/>
            <person name="Lee S."/>
            <person name="Kovar C."/>
            <person name="Wu Y."/>
            <person name="Scherer S.E."/>
            <person name="Worley K.C."/>
            <person name="Muzny D.M."/>
            <person name="Gibbs R."/>
        </authorList>
    </citation>
    <scope>NUCLEOTIDE SEQUENCE</scope>
    <source>
        <strain evidence="10">Brora</strain>
    </source>
</reference>
<reference evidence="9" key="2">
    <citation type="submission" date="2015-02" db="UniProtKB">
        <authorList>
            <consortium name="EnsemblMetazoa"/>
        </authorList>
    </citation>
    <scope>IDENTIFICATION</scope>
</reference>
<feature type="compositionally biased region" description="Basic residues" evidence="6">
    <location>
        <begin position="305"/>
        <end position="315"/>
    </location>
</feature>
<evidence type="ECO:0000256" key="4">
    <source>
        <dbReference type="ARBA" id="ARBA00023235"/>
    </source>
</evidence>
<evidence type="ECO:0000313" key="10">
    <source>
        <dbReference type="Proteomes" id="UP000014500"/>
    </source>
</evidence>
<evidence type="ECO:0000256" key="5">
    <source>
        <dbReference type="PROSITE-ProRule" id="PRU00277"/>
    </source>
</evidence>
<dbReference type="OMA" id="CPPHMAY"/>
<dbReference type="InterPro" id="IPR001179">
    <property type="entry name" value="PPIase_FKBP_dom"/>
</dbReference>
<feature type="region of interest" description="Disordered" evidence="6">
    <location>
        <begin position="263"/>
        <end position="365"/>
    </location>
</feature>
<dbReference type="Pfam" id="PF17800">
    <property type="entry name" value="NPL"/>
    <property type="match status" value="1"/>
</dbReference>
<evidence type="ECO:0000256" key="2">
    <source>
        <dbReference type="ARBA" id="ARBA00013194"/>
    </source>
</evidence>
<dbReference type="PANTHER" id="PTHR43811:SF19">
    <property type="entry name" value="39 KDA FK506-BINDING NUCLEAR PROTEIN"/>
    <property type="match status" value="1"/>
</dbReference>
<evidence type="ECO:0000256" key="3">
    <source>
        <dbReference type="ARBA" id="ARBA00023110"/>
    </source>
</evidence>
<dbReference type="InterPro" id="IPR046357">
    <property type="entry name" value="PPIase_dom_sf"/>
</dbReference>
<evidence type="ECO:0000259" key="8">
    <source>
        <dbReference type="PROSITE" id="PS50059"/>
    </source>
</evidence>
<dbReference type="Gene3D" id="3.10.50.40">
    <property type="match status" value="1"/>
</dbReference>
<dbReference type="PROSITE" id="PS50059">
    <property type="entry name" value="FKBP_PPIASE"/>
    <property type="match status" value="1"/>
</dbReference>
<dbReference type="AlphaFoldDB" id="T1JKR5"/>
<dbReference type="EnsemblMetazoa" id="SMAR014445-RA">
    <property type="protein sequence ID" value="SMAR014445-PA"/>
    <property type="gene ID" value="SMAR014445"/>
</dbReference>
<dbReference type="EC" id="5.2.1.8" evidence="2 5"/>
<comment type="catalytic activity">
    <reaction evidence="1 5">
        <text>[protein]-peptidylproline (omega=180) = [protein]-peptidylproline (omega=0)</text>
        <dbReference type="Rhea" id="RHEA:16237"/>
        <dbReference type="Rhea" id="RHEA-COMP:10747"/>
        <dbReference type="Rhea" id="RHEA-COMP:10748"/>
        <dbReference type="ChEBI" id="CHEBI:83833"/>
        <dbReference type="ChEBI" id="CHEBI:83834"/>
        <dbReference type="EC" id="5.2.1.8"/>
    </reaction>
</comment>
<protein>
    <recommendedName>
        <fullName evidence="2 5">peptidylprolyl isomerase</fullName>
        <ecNumber evidence="2 5">5.2.1.8</ecNumber>
    </recommendedName>
</protein>
<evidence type="ECO:0000256" key="7">
    <source>
        <dbReference type="SAM" id="SignalP"/>
    </source>
</evidence>
<dbReference type="GO" id="GO:0003755">
    <property type="term" value="F:peptidyl-prolyl cis-trans isomerase activity"/>
    <property type="evidence" value="ECO:0007669"/>
    <property type="project" value="UniProtKB-KW"/>
</dbReference>
<feature type="compositionally biased region" description="Low complexity" evidence="6">
    <location>
        <begin position="269"/>
        <end position="283"/>
    </location>
</feature>
<keyword evidence="3 5" id="KW-0697">Rotamase</keyword>
<dbReference type="STRING" id="126957.T1JKR5"/>
<proteinExistence type="predicted"/>
<keyword evidence="10" id="KW-1185">Reference proteome</keyword>
<dbReference type="EMBL" id="JH431527">
    <property type="status" value="NOT_ANNOTATED_CDS"/>
    <property type="molecule type" value="Genomic_DNA"/>
</dbReference>
<dbReference type="Gene3D" id="2.60.120.340">
    <property type="entry name" value="Nucleoplasmin core domain"/>
    <property type="match status" value="1"/>
</dbReference>
<name>T1JKR5_STRMM</name>
<dbReference type="Pfam" id="PF00254">
    <property type="entry name" value="FKBP_C"/>
    <property type="match status" value="1"/>
</dbReference>
<keyword evidence="7" id="KW-0732">Signal</keyword>
<feature type="signal peptide" evidence="7">
    <location>
        <begin position="1"/>
        <end position="22"/>
    </location>
</feature>
<dbReference type="HOGENOM" id="CLU_022297_0_0_1"/>